<evidence type="ECO:0000256" key="4">
    <source>
        <dbReference type="ARBA" id="ARBA00022840"/>
    </source>
</evidence>
<dbReference type="GO" id="GO:0005524">
    <property type="term" value="F:ATP binding"/>
    <property type="evidence" value="ECO:0007669"/>
    <property type="project" value="UniProtKB-KW"/>
</dbReference>
<dbReference type="GO" id="GO:0003724">
    <property type="term" value="F:RNA helicase activity"/>
    <property type="evidence" value="ECO:0007669"/>
    <property type="project" value="InterPro"/>
</dbReference>
<dbReference type="GO" id="GO:0005829">
    <property type="term" value="C:cytosol"/>
    <property type="evidence" value="ECO:0007669"/>
    <property type="project" value="TreeGrafter"/>
</dbReference>
<keyword evidence="2" id="KW-0378">Hydrolase</keyword>
<dbReference type="InterPro" id="IPR027417">
    <property type="entry name" value="P-loop_NTPase"/>
</dbReference>
<evidence type="ECO:0000259" key="5">
    <source>
        <dbReference type="PROSITE" id="PS51192"/>
    </source>
</evidence>
<sequence length="108" mass="11563">MFAANSSNITLMTTTSFSTLALDAAFVANLDTMGYRTMTPVQAQSLPLILQGHDLIIQAETGSGKTAAFGIGLLTRLKVDSRHVQALVLCPTRELADQVGKEIRRLAS</sequence>
<gene>
    <name evidence="7" type="ORF">MNBD_GAMMA14-902</name>
</gene>
<proteinExistence type="predicted"/>
<dbReference type="InterPro" id="IPR014014">
    <property type="entry name" value="RNA_helicase_DEAD_Q_motif"/>
</dbReference>
<keyword evidence="1" id="KW-0547">Nucleotide-binding</keyword>
<feature type="domain" description="Helicase ATP-binding" evidence="5">
    <location>
        <begin position="46"/>
        <end position="108"/>
    </location>
</feature>
<protein>
    <submittedName>
        <fullName evidence="7">ATP-dependent 23S rRNA helicase DbpA</fullName>
    </submittedName>
</protein>
<dbReference type="EMBL" id="UOFM01000082">
    <property type="protein sequence ID" value="VAW74010.1"/>
    <property type="molecule type" value="Genomic_DNA"/>
</dbReference>
<name>A0A3B0YB16_9ZZZZ</name>
<evidence type="ECO:0000256" key="2">
    <source>
        <dbReference type="ARBA" id="ARBA00022801"/>
    </source>
</evidence>
<evidence type="ECO:0000256" key="1">
    <source>
        <dbReference type="ARBA" id="ARBA00022741"/>
    </source>
</evidence>
<dbReference type="InterPro" id="IPR011545">
    <property type="entry name" value="DEAD/DEAH_box_helicase_dom"/>
</dbReference>
<keyword evidence="3 7" id="KW-0347">Helicase</keyword>
<dbReference type="PROSITE" id="PS51192">
    <property type="entry name" value="HELICASE_ATP_BIND_1"/>
    <property type="match status" value="1"/>
</dbReference>
<reference evidence="7" key="1">
    <citation type="submission" date="2018-06" db="EMBL/GenBank/DDBJ databases">
        <authorList>
            <person name="Zhirakovskaya E."/>
        </authorList>
    </citation>
    <scope>NUCLEOTIDE SEQUENCE</scope>
</reference>
<dbReference type="PANTHER" id="PTHR47959">
    <property type="entry name" value="ATP-DEPENDENT RNA HELICASE RHLE-RELATED"/>
    <property type="match status" value="1"/>
</dbReference>
<feature type="non-terminal residue" evidence="7">
    <location>
        <position position="108"/>
    </location>
</feature>
<dbReference type="SUPFAM" id="SSF52540">
    <property type="entry name" value="P-loop containing nucleoside triphosphate hydrolases"/>
    <property type="match status" value="1"/>
</dbReference>
<dbReference type="PROSITE" id="PS51195">
    <property type="entry name" value="Q_MOTIF"/>
    <property type="match status" value="1"/>
</dbReference>
<evidence type="ECO:0000259" key="6">
    <source>
        <dbReference type="PROSITE" id="PS51195"/>
    </source>
</evidence>
<dbReference type="GO" id="GO:0003676">
    <property type="term" value="F:nucleic acid binding"/>
    <property type="evidence" value="ECO:0007669"/>
    <property type="project" value="InterPro"/>
</dbReference>
<dbReference type="GO" id="GO:0016787">
    <property type="term" value="F:hydrolase activity"/>
    <property type="evidence" value="ECO:0007669"/>
    <property type="project" value="UniProtKB-KW"/>
</dbReference>
<dbReference type="InterPro" id="IPR014001">
    <property type="entry name" value="Helicase_ATP-bd"/>
</dbReference>
<dbReference type="Gene3D" id="3.40.50.300">
    <property type="entry name" value="P-loop containing nucleotide triphosphate hydrolases"/>
    <property type="match status" value="1"/>
</dbReference>
<keyword evidence="4" id="KW-0067">ATP-binding</keyword>
<evidence type="ECO:0000313" key="7">
    <source>
        <dbReference type="EMBL" id="VAW74010.1"/>
    </source>
</evidence>
<organism evidence="7">
    <name type="scientific">hydrothermal vent metagenome</name>
    <dbReference type="NCBI Taxonomy" id="652676"/>
    <lineage>
        <taxon>unclassified sequences</taxon>
        <taxon>metagenomes</taxon>
        <taxon>ecological metagenomes</taxon>
    </lineage>
</organism>
<feature type="domain" description="DEAD-box RNA helicase Q" evidence="6">
    <location>
        <begin position="15"/>
        <end position="43"/>
    </location>
</feature>
<dbReference type="InterPro" id="IPR050079">
    <property type="entry name" value="DEAD_box_RNA_helicase"/>
</dbReference>
<dbReference type="AlphaFoldDB" id="A0A3B0YB16"/>
<dbReference type="PANTHER" id="PTHR47959:SF1">
    <property type="entry name" value="ATP-DEPENDENT RNA HELICASE DBPA"/>
    <property type="match status" value="1"/>
</dbReference>
<evidence type="ECO:0000256" key="3">
    <source>
        <dbReference type="ARBA" id="ARBA00022806"/>
    </source>
</evidence>
<accession>A0A3B0YB16</accession>
<dbReference type="Pfam" id="PF00270">
    <property type="entry name" value="DEAD"/>
    <property type="match status" value="1"/>
</dbReference>